<dbReference type="PANTHER" id="PTHR35710">
    <property type="entry name" value="OBP3-RESPONSIVE PROTEIN 4 (ORG4)"/>
    <property type="match status" value="1"/>
</dbReference>
<dbReference type="Pfam" id="PF25003">
    <property type="entry name" value="DUF7781"/>
    <property type="match status" value="1"/>
</dbReference>
<gene>
    <name evidence="3" type="ORF">SO802_030151</name>
</gene>
<feature type="domain" description="DUF7781" evidence="2">
    <location>
        <begin position="243"/>
        <end position="414"/>
    </location>
</feature>
<dbReference type="EMBL" id="JAZDWU010000010">
    <property type="protein sequence ID" value="KAK9989912.1"/>
    <property type="molecule type" value="Genomic_DNA"/>
</dbReference>
<evidence type="ECO:0000256" key="1">
    <source>
        <dbReference type="SAM" id="MobiDB-lite"/>
    </source>
</evidence>
<proteinExistence type="predicted"/>
<name>A0AAW2BXP2_9ROSI</name>
<feature type="region of interest" description="Disordered" evidence="1">
    <location>
        <begin position="189"/>
        <end position="208"/>
    </location>
</feature>
<dbReference type="PANTHER" id="PTHR35710:SF1">
    <property type="entry name" value="OBP3-RESPONSIVE PROTEIN 4 (ORG4)"/>
    <property type="match status" value="1"/>
</dbReference>
<protein>
    <recommendedName>
        <fullName evidence="2">DUF7781 domain-containing protein</fullName>
    </recommendedName>
</protein>
<evidence type="ECO:0000259" key="2">
    <source>
        <dbReference type="Pfam" id="PF25003"/>
    </source>
</evidence>
<keyword evidence="4" id="KW-1185">Reference proteome</keyword>
<evidence type="ECO:0000313" key="4">
    <source>
        <dbReference type="Proteomes" id="UP001459277"/>
    </source>
</evidence>
<organism evidence="3 4">
    <name type="scientific">Lithocarpus litseifolius</name>
    <dbReference type="NCBI Taxonomy" id="425828"/>
    <lineage>
        <taxon>Eukaryota</taxon>
        <taxon>Viridiplantae</taxon>
        <taxon>Streptophyta</taxon>
        <taxon>Embryophyta</taxon>
        <taxon>Tracheophyta</taxon>
        <taxon>Spermatophyta</taxon>
        <taxon>Magnoliopsida</taxon>
        <taxon>eudicotyledons</taxon>
        <taxon>Gunneridae</taxon>
        <taxon>Pentapetalae</taxon>
        <taxon>rosids</taxon>
        <taxon>fabids</taxon>
        <taxon>Fagales</taxon>
        <taxon>Fagaceae</taxon>
        <taxon>Lithocarpus</taxon>
    </lineage>
</organism>
<evidence type="ECO:0000313" key="3">
    <source>
        <dbReference type="EMBL" id="KAK9989912.1"/>
    </source>
</evidence>
<sequence>MHSSSSFLSQEEFNAFHRIDRKLYSLLVINLRRDPVESMQVMALWLCLEHMRFGNVVHKILLLPYILVNEFADEAIICLNCIHTNQISSSFDNNDIPLVQSLMEKEISPHFFLENQLNGVVGIAKIVNEGYPVQEWEIRESLQMQEAQPHQQVLFARIIFQTPSTMEMILKWYGEGHYCRCFDKLNGDGGGESQEEDSEGLQSPPATGRAVHTFTCTLEIRIRLESFDSIKMDSGSNGEEPTSWEELYNINLMPSELFLKFRKEIQGIRVGLNLEFYNAPTNEFQTKLVLKPLAPDRRWKFMYEPIHQDVRLLSKKIPVTKFLNLQVGIGHNFQLNATGWKWKLTTCFGGDGISRIQNKTSVGLFPGMDLRFGWRADYVLPEITGALGTSEPLFNMNSGRLQASLDRVEAIVTHSDAEY</sequence>
<reference evidence="3 4" key="1">
    <citation type="submission" date="2024-01" db="EMBL/GenBank/DDBJ databases">
        <title>A telomere-to-telomere, gap-free genome of sweet tea (Lithocarpus litseifolius).</title>
        <authorList>
            <person name="Zhou J."/>
        </authorList>
    </citation>
    <scope>NUCLEOTIDE SEQUENCE [LARGE SCALE GENOMIC DNA]</scope>
    <source>
        <strain evidence="3">Zhou-2022a</strain>
        <tissue evidence="3">Leaf</tissue>
    </source>
</reference>
<dbReference type="AlphaFoldDB" id="A0AAW2BXP2"/>
<comment type="caution">
    <text evidence="3">The sequence shown here is derived from an EMBL/GenBank/DDBJ whole genome shotgun (WGS) entry which is preliminary data.</text>
</comment>
<dbReference type="Proteomes" id="UP001459277">
    <property type="component" value="Unassembled WGS sequence"/>
</dbReference>
<accession>A0AAW2BXP2</accession>
<dbReference type="InterPro" id="IPR056683">
    <property type="entry name" value="DUF7781"/>
</dbReference>